<keyword evidence="2" id="KW-1185">Reference proteome</keyword>
<evidence type="ECO:0000313" key="1">
    <source>
        <dbReference type="EMBL" id="GAA4050680.1"/>
    </source>
</evidence>
<dbReference type="EMBL" id="BAABDK010000032">
    <property type="protein sequence ID" value="GAA4050680.1"/>
    <property type="molecule type" value="Genomic_DNA"/>
</dbReference>
<organism evidence="1 2">
    <name type="scientific">Hymenobacter glaciei</name>
    <dbReference type="NCBI Taxonomy" id="877209"/>
    <lineage>
        <taxon>Bacteria</taxon>
        <taxon>Pseudomonadati</taxon>
        <taxon>Bacteroidota</taxon>
        <taxon>Cytophagia</taxon>
        <taxon>Cytophagales</taxon>
        <taxon>Hymenobacteraceae</taxon>
        <taxon>Hymenobacter</taxon>
    </lineage>
</organism>
<evidence type="ECO:0008006" key="3">
    <source>
        <dbReference type="Google" id="ProtNLM"/>
    </source>
</evidence>
<dbReference type="RefSeq" id="WP_345058521.1">
    <property type="nucleotide sequence ID" value="NZ_BAABDK010000032.1"/>
</dbReference>
<dbReference type="Proteomes" id="UP001501469">
    <property type="component" value="Unassembled WGS sequence"/>
</dbReference>
<comment type="caution">
    <text evidence="1">The sequence shown here is derived from an EMBL/GenBank/DDBJ whole genome shotgun (WGS) entry which is preliminary data.</text>
</comment>
<name>A0ABP7URE7_9BACT</name>
<evidence type="ECO:0000313" key="2">
    <source>
        <dbReference type="Proteomes" id="UP001501469"/>
    </source>
</evidence>
<accession>A0ABP7URE7</accession>
<gene>
    <name evidence="1" type="ORF">GCM10022409_41770</name>
</gene>
<sequence length="51" mass="5387">MYNLLGQRVATAQPTTGGTATPLSLGALARGSYLVVYTDARLSLTARCTRE</sequence>
<reference evidence="2" key="1">
    <citation type="journal article" date="2019" name="Int. J. Syst. Evol. Microbiol.">
        <title>The Global Catalogue of Microorganisms (GCM) 10K type strain sequencing project: providing services to taxonomists for standard genome sequencing and annotation.</title>
        <authorList>
            <consortium name="The Broad Institute Genomics Platform"/>
            <consortium name="The Broad Institute Genome Sequencing Center for Infectious Disease"/>
            <person name="Wu L."/>
            <person name="Ma J."/>
        </authorList>
    </citation>
    <scope>NUCLEOTIDE SEQUENCE [LARGE SCALE GENOMIC DNA]</scope>
    <source>
        <strain evidence="2">JCM 17225</strain>
    </source>
</reference>
<proteinExistence type="predicted"/>
<protein>
    <recommendedName>
        <fullName evidence="3">Secretion system C-terminal sorting domain-containing protein</fullName>
    </recommendedName>
</protein>